<keyword evidence="3" id="KW-0804">Transcription</keyword>
<dbReference type="PROSITE" id="PS50043">
    <property type="entry name" value="HTH_LUXR_2"/>
    <property type="match status" value="1"/>
</dbReference>
<dbReference type="Pfam" id="PF00196">
    <property type="entry name" value="GerE"/>
    <property type="match status" value="1"/>
</dbReference>
<keyword evidence="5" id="KW-1133">Transmembrane helix</keyword>
<feature type="transmembrane region" description="Helical" evidence="5">
    <location>
        <begin position="92"/>
        <end position="114"/>
    </location>
</feature>
<comment type="caution">
    <text evidence="7">The sequence shown here is derived from an EMBL/GenBank/DDBJ whole genome shotgun (WGS) entry which is preliminary data.</text>
</comment>
<organism evidence="7 8">
    <name type="scientific">Parvibacter caecicola</name>
    <dbReference type="NCBI Taxonomy" id="747645"/>
    <lineage>
        <taxon>Bacteria</taxon>
        <taxon>Bacillati</taxon>
        <taxon>Actinomycetota</taxon>
        <taxon>Coriobacteriia</taxon>
        <taxon>Coriobacteriales</taxon>
        <taxon>Coriobacteriaceae</taxon>
        <taxon>Parvibacter</taxon>
    </lineage>
</organism>
<dbReference type="SUPFAM" id="SSF46894">
    <property type="entry name" value="C-terminal effector domain of the bipartite response regulators"/>
    <property type="match status" value="1"/>
</dbReference>
<feature type="transmembrane region" description="Helical" evidence="5">
    <location>
        <begin position="335"/>
        <end position="353"/>
    </location>
</feature>
<evidence type="ECO:0000313" key="7">
    <source>
        <dbReference type="EMBL" id="TJW09947.1"/>
    </source>
</evidence>
<dbReference type="PANTHER" id="PTHR44688:SF16">
    <property type="entry name" value="DNA-BINDING TRANSCRIPTIONAL ACTIVATOR DEVR_DOSR"/>
    <property type="match status" value="1"/>
</dbReference>
<dbReference type="AlphaFoldDB" id="A0A4T9T6Z8"/>
<feature type="transmembrane region" description="Helical" evidence="5">
    <location>
        <begin position="432"/>
        <end position="452"/>
    </location>
</feature>
<dbReference type="InterPro" id="IPR036388">
    <property type="entry name" value="WH-like_DNA-bd_sf"/>
</dbReference>
<dbReference type="GO" id="GO:0006355">
    <property type="term" value="P:regulation of DNA-templated transcription"/>
    <property type="evidence" value="ECO:0007669"/>
    <property type="project" value="InterPro"/>
</dbReference>
<evidence type="ECO:0000256" key="4">
    <source>
        <dbReference type="SAM" id="MobiDB-lite"/>
    </source>
</evidence>
<dbReference type="CDD" id="cd06170">
    <property type="entry name" value="LuxR_C_like"/>
    <property type="match status" value="1"/>
</dbReference>
<dbReference type="OrthoDB" id="3196270at2"/>
<dbReference type="Gene3D" id="1.10.10.10">
    <property type="entry name" value="Winged helix-like DNA-binding domain superfamily/Winged helix DNA-binding domain"/>
    <property type="match status" value="1"/>
</dbReference>
<keyword evidence="5" id="KW-0812">Transmembrane</keyword>
<keyword evidence="8" id="KW-1185">Reference proteome</keyword>
<reference evidence="7 8" key="1">
    <citation type="submission" date="2019-04" db="EMBL/GenBank/DDBJ databases">
        <title>Microbes associate with the intestines of laboratory mice.</title>
        <authorList>
            <person name="Navarre W."/>
            <person name="Wong E."/>
            <person name="Huang K.C."/>
            <person name="Tropini C."/>
            <person name="Ng K."/>
            <person name="Yu B."/>
        </authorList>
    </citation>
    <scope>NUCLEOTIDE SEQUENCE [LARGE SCALE GENOMIC DNA]</scope>
    <source>
        <strain evidence="7 8">NM48_B13</strain>
    </source>
</reference>
<dbReference type="PRINTS" id="PR00038">
    <property type="entry name" value="HTHLUXR"/>
</dbReference>
<accession>A0A4T9T6Z8</accession>
<feature type="transmembrane region" description="Helical" evidence="5">
    <location>
        <begin position="373"/>
        <end position="390"/>
    </location>
</feature>
<evidence type="ECO:0000313" key="8">
    <source>
        <dbReference type="Proteomes" id="UP000309454"/>
    </source>
</evidence>
<proteinExistence type="predicted"/>
<dbReference type="SMART" id="SM00421">
    <property type="entry name" value="HTH_LUXR"/>
    <property type="match status" value="1"/>
</dbReference>
<keyword evidence="2" id="KW-0238">DNA-binding</keyword>
<feature type="transmembrane region" description="Helical" evidence="5">
    <location>
        <begin position="310"/>
        <end position="328"/>
    </location>
</feature>
<dbReference type="InterPro" id="IPR016032">
    <property type="entry name" value="Sig_transdc_resp-reg_C-effctor"/>
</dbReference>
<evidence type="ECO:0000256" key="1">
    <source>
        <dbReference type="ARBA" id="ARBA00023015"/>
    </source>
</evidence>
<dbReference type="Proteomes" id="UP000309454">
    <property type="component" value="Unassembled WGS sequence"/>
</dbReference>
<gene>
    <name evidence="7" type="ORF">E5982_07665</name>
</gene>
<dbReference type="GO" id="GO:0003677">
    <property type="term" value="F:DNA binding"/>
    <property type="evidence" value="ECO:0007669"/>
    <property type="project" value="UniProtKB-KW"/>
</dbReference>
<feature type="transmembrane region" description="Helical" evidence="5">
    <location>
        <begin position="236"/>
        <end position="254"/>
    </location>
</feature>
<evidence type="ECO:0000256" key="2">
    <source>
        <dbReference type="ARBA" id="ARBA00023125"/>
    </source>
</evidence>
<feature type="transmembrane region" description="Helical" evidence="5">
    <location>
        <begin position="402"/>
        <end position="426"/>
    </location>
</feature>
<dbReference type="PANTHER" id="PTHR44688">
    <property type="entry name" value="DNA-BINDING TRANSCRIPTIONAL ACTIVATOR DEVR_DOSR"/>
    <property type="match status" value="1"/>
</dbReference>
<feature type="transmembrane region" description="Helical" evidence="5">
    <location>
        <begin position="284"/>
        <end position="304"/>
    </location>
</feature>
<evidence type="ECO:0000256" key="3">
    <source>
        <dbReference type="ARBA" id="ARBA00023163"/>
    </source>
</evidence>
<evidence type="ECO:0000259" key="6">
    <source>
        <dbReference type="PROSITE" id="PS50043"/>
    </source>
</evidence>
<feature type="region of interest" description="Disordered" evidence="4">
    <location>
        <begin position="53"/>
        <end position="72"/>
    </location>
</feature>
<dbReference type="EMBL" id="SSTM01000005">
    <property type="protein sequence ID" value="TJW09947.1"/>
    <property type="molecule type" value="Genomic_DNA"/>
</dbReference>
<evidence type="ECO:0000256" key="5">
    <source>
        <dbReference type="SAM" id="Phobius"/>
    </source>
</evidence>
<feature type="transmembrane region" description="Helical" evidence="5">
    <location>
        <begin position="120"/>
        <end position="139"/>
    </location>
</feature>
<name>A0A4T9T6Z8_9ACTN</name>
<feature type="transmembrane region" description="Helical" evidence="5">
    <location>
        <begin position="151"/>
        <end position="172"/>
    </location>
</feature>
<keyword evidence="1" id="KW-0805">Transcription regulation</keyword>
<feature type="transmembrane region" description="Helical" evidence="5">
    <location>
        <begin position="178"/>
        <end position="199"/>
    </location>
</feature>
<protein>
    <submittedName>
        <fullName evidence="7">Helix-turn-helix transcriptional regulator</fullName>
    </submittedName>
</protein>
<feature type="domain" description="HTH luxR-type" evidence="6">
    <location>
        <begin position="488"/>
        <end position="553"/>
    </location>
</feature>
<sequence>MWPHTQRAVFSFWEKKHPGGAPYIQDVGRWRDWWLYPLGQLWKEAGVAEVQEAGKRPKAAGQPSQPGRTADRLAAMPPEEAARADVVAMLRVGFALWCALFSFLVTNGVIYPAVAQVDPWIREWATGFSVLVLAALVAIMKWAPQWMHPRAYNAVAVASVLGYLVCDVAGFLLSNPALLLAGSLLDSLAEAWLFVLAYMGFAEIDGQRRPLLAMGACLAAYLLQPFIALLLPLHAVALEAMLFLALFLCVRPLVVEPLRHARLSEPQAEMAVTNPRSFLSFGHLLYVAIFVFSMAQGLCIALPGPFNDAPALPVAFVPLAVILLVYMVRGRMPNADGLFSLCALFIIAGMFLQPSDQVISAGVVSASNTLIDAGASCFSLLLVLLVGSIASRNRVAALPTAAFMLGLYWFGVGVGAVLGNSAMALLGWTREALIWSSFASAMVFVVFCFMVLKNVSFAEAIGAIQPPALVVEAPAGPAEPSAHEWCLAVAADYGLTPRETEVFELLAQGRTVGVIREKLVVSLNTARFHTKNIYAKLGVHSQQELIDLVERYEWGG</sequence>
<feature type="transmembrane region" description="Helical" evidence="5">
    <location>
        <begin position="211"/>
        <end position="230"/>
    </location>
</feature>
<keyword evidence="5" id="KW-0472">Membrane</keyword>
<dbReference type="InterPro" id="IPR000792">
    <property type="entry name" value="Tscrpt_reg_LuxR_C"/>
</dbReference>